<keyword evidence="3" id="KW-0812">Transmembrane</keyword>
<dbReference type="EMBL" id="GHES01048475">
    <property type="protein sequence ID" value="MPA79034.1"/>
    <property type="molecule type" value="Transcribed_RNA"/>
</dbReference>
<dbReference type="PANTHER" id="PTHR18934">
    <property type="entry name" value="ATP-DEPENDENT RNA HELICASE"/>
    <property type="match status" value="1"/>
</dbReference>
<accession>A0A5B7CF13</accession>
<dbReference type="EC" id="3.6.4.13" evidence="1"/>
<dbReference type="GO" id="GO:0003724">
    <property type="term" value="F:RNA helicase activity"/>
    <property type="evidence" value="ECO:0007669"/>
    <property type="project" value="UniProtKB-EC"/>
</dbReference>
<organism evidence="4">
    <name type="scientific">Davidia involucrata</name>
    <name type="common">Dove tree</name>
    <dbReference type="NCBI Taxonomy" id="16924"/>
    <lineage>
        <taxon>Eukaryota</taxon>
        <taxon>Viridiplantae</taxon>
        <taxon>Streptophyta</taxon>
        <taxon>Embryophyta</taxon>
        <taxon>Tracheophyta</taxon>
        <taxon>Spermatophyta</taxon>
        <taxon>Magnoliopsida</taxon>
        <taxon>eudicotyledons</taxon>
        <taxon>Gunneridae</taxon>
        <taxon>Pentapetalae</taxon>
        <taxon>asterids</taxon>
        <taxon>Cornales</taxon>
        <taxon>Nyssaceae</taxon>
        <taxon>Davidia</taxon>
    </lineage>
</organism>
<dbReference type="Gene3D" id="3.40.50.300">
    <property type="entry name" value="P-loop containing nucleotide triphosphate hydrolases"/>
    <property type="match status" value="1"/>
</dbReference>
<evidence type="ECO:0000256" key="1">
    <source>
        <dbReference type="ARBA" id="ARBA00012552"/>
    </source>
</evidence>
<protein>
    <recommendedName>
        <fullName evidence="1">RNA helicase</fullName>
        <ecNumber evidence="1">3.6.4.13</ecNumber>
    </recommendedName>
</protein>
<name>A0A5B7CF13_DAVIN</name>
<keyword evidence="3" id="KW-1133">Transmembrane helix</keyword>
<dbReference type="GO" id="GO:0003723">
    <property type="term" value="F:RNA binding"/>
    <property type="evidence" value="ECO:0007669"/>
    <property type="project" value="TreeGrafter"/>
</dbReference>
<dbReference type="PANTHER" id="PTHR18934:SF234">
    <property type="entry name" value="PRE-MRNA-SPLICING FACTOR ATP-DEPENDENT RNA HELICASE DEAH4-RELATED"/>
    <property type="match status" value="1"/>
</dbReference>
<dbReference type="Gene3D" id="1.10.10.2130">
    <property type="entry name" value="DEAH helicase family, winged-helix domain"/>
    <property type="match status" value="1"/>
</dbReference>
<dbReference type="InterPro" id="IPR027417">
    <property type="entry name" value="P-loop_NTPase"/>
</dbReference>
<sequence length="107" mass="12255">MYSLDDVQISRVRADQRAGRARRTCPGKCYHLYPSMVYYNDLLDATVPEIQRSSLAGSVLYLKLLDLTDIDILKFDFLDPPSFKKAIPFQLFFAVQILLFTLISVFG</sequence>
<dbReference type="InterPro" id="IPR042035">
    <property type="entry name" value="DEAH_win-hel_dom"/>
</dbReference>
<comment type="catalytic activity">
    <reaction evidence="2">
        <text>ATP + H2O = ADP + phosphate + H(+)</text>
        <dbReference type="Rhea" id="RHEA:13065"/>
        <dbReference type="ChEBI" id="CHEBI:15377"/>
        <dbReference type="ChEBI" id="CHEBI:15378"/>
        <dbReference type="ChEBI" id="CHEBI:30616"/>
        <dbReference type="ChEBI" id="CHEBI:43474"/>
        <dbReference type="ChEBI" id="CHEBI:456216"/>
        <dbReference type="EC" id="3.6.4.13"/>
    </reaction>
</comment>
<dbReference type="AlphaFoldDB" id="A0A5B7CF13"/>
<gene>
    <name evidence="4" type="ORF">Din_048475</name>
</gene>
<evidence type="ECO:0000256" key="3">
    <source>
        <dbReference type="SAM" id="Phobius"/>
    </source>
</evidence>
<evidence type="ECO:0000313" key="4">
    <source>
        <dbReference type="EMBL" id="MPA79034.1"/>
    </source>
</evidence>
<feature type="transmembrane region" description="Helical" evidence="3">
    <location>
        <begin position="87"/>
        <end position="106"/>
    </location>
</feature>
<dbReference type="SUPFAM" id="SSF52540">
    <property type="entry name" value="P-loop containing nucleoside triphosphate hydrolases"/>
    <property type="match status" value="1"/>
</dbReference>
<reference evidence="4" key="1">
    <citation type="submission" date="2019-08" db="EMBL/GenBank/DDBJ databases">
        <title>Reference gene set and small RNA set construction with multiple tissues from Davidia involucrata Baill.</title>
        <authorList>
            <person name="Yang H."/>
            <person name="Zhou C."/>
            <person name="Li G."/>
            <person name="Wang J."/>
            <person name="Gao P."/>
            <person name="Wang M."/>
            <person name="Wang R."/>
            <person name="Zhao Y."/>
        </authorList>
    </citation>
    <scope>NUCLEOTIDE SEQUENCE</scope>
    <source>
        <tissue evidence="4">Mixed with DoveR01_LX</tissue>
    </source>
</reference>
<keyword evidence="3" id="KW-0472">Membrane</keyword>
<evidence type="ECO:0000256" key="2">
    <source>
        <dbReference type="ARBA" id="ARBA00047984"/>
    </source>
</evidence>
<proteinExistence type="predicted"/>